<dbReference type="EMBL" id="PVNL01000147">
    <property type="protein sequence ID" value="PRP93535.1"/>
    <property type="molecule type" value="Genomic_DNA"/>
</dbReference>
<dbReference type="SUPFAM" id="SSF63829">
    <property type="entry name" value="Calcium-dependent phosphotriesterase"/>
    <property type="match status" value="2"/>
</dbReference>
<dbReference type="PANTHER" id="PTHR43547">
    <property type="entry name" value="TWO-COMPONENT HISTIDINE KINASE"/>
    <property type="match status" value="1"/>
</dbReference>
<dbReference type="PROSITE" id="PS51257">
    <property type="entry name" value="PROKAR_LIPOPROTEIN"/>
    <property type="match status" value="1"/>
</dbReference>
<reference evidence="3 4" key="1">
    <citation type="submission" date="2018-03" db="EMBL/GenBank/DDBJ databases">
        <title>Draft Genome Sequences of the Obligatory Marine Myxobacteria Enhygromyxa salina SWB007.</title>
        <authorList>
            <person name="Poehlein A."/>
            <person name="Moghaddam J.A."/>
            <person name="Harms H."/>
            <person name="Alanjari M."/>
            <person name="Koenig G.M."/>
            <person name="Daniel R."/>
            <person name="Schaeberle T.F."/>
        </authorList>
    </citation>
    <scope>NUCLEOTIDE SEQUENCE [LARGE SCALE GENOMIC DNA]</scope>
    <source>
        <strain evidence="3 4">SWB007</strain>
    </source>
</reference>
<dbReference type="AlphaFoldDB" id="A0A2S9XKZ5"/>
<evidence type="ECO:0000256" key="2">
    <source>
        <dbReference type="SAM" id="SignalP"/>
    </source>
</evidence>
<dbReference type="Proteomes" id="UP000238823">
    <property type="component" value="Unassembled WGS sequence"/>
</dbReference>
<sequence>MPLRSTLFAMALCLLPLCVGSCACAAAEPEKHDVRSSQPDVASTAQVVPSELSQYPGAPYEDHKGRLWFTTVLSGLVMYDGEAFVRFTPEDGLGGDSVRSIAEDDEGVLWFGTTGGVSRYDGESFITLTDYGDTPVTHTFTSDGDHRDVWDVLLDRSGALWISTVAGVFRHDGTRFVAFPLPVVGSKSASEFAPKMVYDIYEDRDGALWFGTDGAGVVKDDGTTMTVYTKAHDGLSSDRVCTIMQDRRGDFWFGTSDGGVSRYDGSTFTTHLRSATFSKHTGWGRYMAIHEDQAGNVWFGVSAAGGGVYRYDGESFRYFSGKDGLSDGGIPSISEDRSGNLWFGTTSGVFRLDGERFVPLEAALMGLP</sequence>
<keyword evidence="3" id="KW-0456">Lyase</keyword>
<gene>
    <name evidence="3" type="primary">vgb_10</name>
    <name evidence="3" type="ORF">ENSA7_79630</name>
</gene>
<dbReference type="EC" id="4.2.99.-" evidence="3"/>
<evidence type="ECO:0000256" key="1">
    <source>
        <dbReference type="ARBA" id="ARBA00022553"/>
    </source>
</evidence>
<accession>A0A2S9XKZ5</accession>
<dbReference type="InterPro" id="IPR015943">
    <property type="entry name" value="WD40/YVTN_repeat-like_dom_sf"/>
</dbReference>
<dbReference type="PANTHER" id="PTHR43547:SF2">
    <property type="entry name" value="HYBRID SIGNAL TRANSDUCTION HISTIDINE KINASE C"/>
    <property type="match status" value="1"/>
</dbReference>
<organism evidence="3 4">
    <name type="scientific">Enhygromyxa salina</name>
    <dbReference type="NCBI Taxonomy" id="215803"/>
    <lineage>
        <taxon>Bacteria</taxon>
        <taxon>Pseudomonadati</taxon>
        <taxon>Myxococcota</taxon>
        <taxon>Polyangia</taxon>
        <taxon>Nannocystales</taxon>
        <taxon>Nannocystaceae</taxon>
        <taxon>Enhygromyxa</taxon>
    </lineage>
</organism>
<keyword evidence="2" id="KW-0732">Signal</keyword>
<proteinExistence type="predicted"/>
<feature type="chain" id="PRO_5015779297" evidence="2">
    <location>
        <begin position="26"/>
        <end position="368"/>
    </location>
</feature>
<keyword evidence="1" id="KW-0597">Phosphoprotein</keyword>
<comment type="caution">
    <text evidence="3">The sequence shown here is derived from an EMBL/GenBank/DDBJ whole genome shotgun (WGS) entry which is preliminary data.</text>
</comment>
<dbReference type="Gene3D" id="2.130.10.10">
    <property type="entry name" value="YVTN repeat-like/Quinoprotein amine dehydrogenase"/>
    <property type="match status" value="4"/>
</dbReference>
<dbReference type="OrthoDB" id="9778496at2"/>
<dbReference type="InterPro" id="IPR011110">
    <property type="entry name" value="Reg_prop"/>
</dbReference>
<feature type="signal peptide" evidence="2">
    <location>
        <begin position="1"/>
        <end position="25"/>
    </location>
</feature>
<evidence type="ECO:0000313" key="4">
    <source>
        <dbReference type="Proteomes" id="UP000238823"/>
    </source>
</evidence>
<dbReference type="GO" id="GO:0000155">
    <property type="term" value="F:phosphorelay sensor kinase activity"/>
    <property type="evidence" value="ECO:0007669"/>
    <property type="project" value="TreeGrafter"/>
</dbReference>
<dbReference type="Pfam" id="PF07494">
    <property type="entry name" value="Reg_prop"/>
    <property type="match status" value="4"/>
</dbReference>
<dbReference type="GO" id="GO:0016829">
    <property type="term" value="F:lyase activity"/>
    <property type="evidence" value="ECO:0007669"/>
    <property type="project" value="UniProtKB-KW"/>
</dbReference>
<evidence type="ECO:0000313" key="3">
    <source>
        <dbReference type="EMBL" id="PRP93535.1"/>
    </source>
</evidence>
<name>A0A2S9XKZ5_9BACT</name>
<protein>
    <submittedName>
        <fullName evidence="3">Virginiamycin B lyase</fullName>
        <ecNumber evidence="3">4.2.99.-</ecNumber>
    </submittedName>
</protein>